<evidence type="ECO:0000256" key="2">
    <source>
        <dbReference type="ARBA" id="ARBA00022525"/>
    </source>
</evidence>
<dbReference type="Proteomes" id="UP000007801">
    <property type="component" value="Unassembled WGS sequence"/>
</dbReference>
<dbReference type="eggNOG" id="KOG3627">
    <property type="taxonomic scope" value="Eukaryota"/>
</dbReference>
<keyword evidence="8" id="KW-1015">Disulfide bond</keyword>
<dbReference type="GO" id="GO:0004252">
    <property type="term" value="F:serine-type endopeptidase activity"/>
    <property type="evidence" value="ECO:0007669"/>
    <property type="project" value="InterPro"/>
</dbReference>
<dbReference type="SUPFAM" id="SSF50494">
    <property type="entry name" value="Trypsin-like serine proteases"/>
    <property type="match status" value="1"/>
</dbReference>
<dbReference type="SMART" id="SM00680">
    <property type="entry name" value="CLIP"/>
    <property type="match status" value="1"/>
</dbReference>
<dbReference type="EMBL" id="CH902625">
    <property type="protein sequence ID" value="EDV34978.2"/>
    <property type="molecule type" value="Genomic_DNA"/>
</dbReference>
<evidence type="ECO:0000256" key="11">
    <source>
        <dbReference type="SAM" id="SignalP"/>
    </source>
</evidence>
<comment type="subcellular location">
    <subcellularLocation>
        <location evidence="1">Secreted</location>
    </subcellularLocation>
</comment>
<keyword evidence="4 11" id="KW-0732">Signal</keyword>
<dbReference type="PROSITE" id="PS51888">
    <property type="entry name" value="CLIP"/>
    <property type="match status" value="1"/>
</dbReference>
<keyword evidence="2" id="KW-0964">Secreted</keyword>
<reference evidence="14" key="2">
    <citation type="journal article" date="2008" name="Bioinformatics">
        <title>Assembly reconciliation.</title>
        <authorList>
            <person name="Zimin A.V."/>
            <person name="Smith D.R."/>
            <person name="Sutton G."/>
            <person name="Yorke J.A."/>
        </authorList>
    </citation>
    <scope>NUCLEOTIDE SEQUENCE</scope>
    <source>
        <strain evidence="14">TSC#14024-0371.13</strain>
    </source>
</reference>
<evidence type="ECO:0000256" key="4">
    <source>
        <dbReference type="ARBA" id="ARBA00022729"/>
    </source>
</evidence>
<gene>
    <name evidence="14" type="primary">Dana\GF22503</name>
    <name evidence="14" type="synonym">dana_GLEANR_6467</name>
    <name evidence="14" type="ORF">GF22503</name>
</gene>
<keyword evidence="6 10" id="KW-0720">Serine protease</keyword>
<feature type="domain" description="Peptidase S1" evidence="12">
    <location>
        <begin position="130"/>
        <end position="376"/>
    </location>
</feature>
<evidence type="ECO:0000313" key="15">
    <source>
        <dbReference type="EMBL" id="KPU75377.1"/>
    </source>
</evidence>
<evidence type="ECO:0000259" key="13">
    <source>
        <dbReference type="PROSITE" id="PS51888"/>
    </source>
</evidence>
<dbReference type="Pfam" id="PF00089">
    <property type="entry name" value="Trypsin"/>
    <property type="match status" value="1"/>
</dbReference>
<name>B3MWJ3_DROAN</name>
<dbReference type="EMBL" id="CH902625">
    <property type="protein sequence ID" value="KPU75377.1"/>
    <property type="molecule type" value="Genomic_DNA"/>
</dbReference>
<accession>B3MWJ3</accession>
<dbReference type="InterPro" id="IPR018114">
    <property type="entry name" value="TRYPSIN_HIS"/>
</dbReference>
<evidence type="ECO:0000256" key="1">
    <source>
        <dbReference type="ARBA" id="ARBA00004613"/>
    </source>
</evidence>
<protein>
    <submittedName>
        <fullName evidence="15">Uncharacterized protein, isoform B</fullName>
    </submittedName>
    <submittedName>
        <fullName evidence="14">Uncharacterized protein, isoform C</fullName>
        <ecNumber evidence="14 15">3.4.21.-</ecNumber>
    </submittedName>
</protein>
<dbReference type="InterPro" id="IPR033116">
    <property type="entry name" value="TRYPSIN_SER"/>
</dbReference>
<dbReference type="PANTHER" id="PTHR24252:SF7">
    <property type="entry name" value="HYALIN"/>
    <property type="match status" value="1"/>
</dbReference>
<feature type="chain" id="PRO_5014298561" evidence="11">
    <location>
        <begin position="27"/>
        <end position="381"/>
    </location>
</feature>
<dbReference type="PRINTS" id="PR00722">
    <property type="entry name" value="CHYMOTRYPSIN"/>
</dbReference>
<dbReference type="PROSITE" id="PS50240">
    <property type="entry name" value="TRYPSIN_DOM"/>
    <property type="match status" value="1"/>
</dbReference>
<evidence type="ECO:0000256" key="9">
    <source>
        <dbReference type="ARBA" id="ARBA00024195"/>
    </source>
</evidence>
<keyword evidence="3 10" id="KW-0645">Protease</keyword>
<dbReference type="STRING" id="7217.B3MWJ3"/>
<dbReference type="HOGENOM" id="CLU_006842_0_3_1"/>
<organism evidence="14 16">
    <name type="scientific">Drosophila ananassae</name>
    <name type="common">Fruit fly</name>
    <dbReference type="NCBI Taxonomy" id="7217"/>
    <lineage>
        <taxon>Eukaryota</taxon>
        <taxon>Metazoa</taxon>
        <taxon>Ecdysozoa</taxon>
        <taxon>Arthropoda</taxon>
        <taxon>Hexapoda</taxon>
        <taxon>Insecta</taxon>
        <taxon>Pterygota</taxon>
        <taxon>Neoptera</taxon>
        <taxon>Endopterygota</taxon>
        <taxon>Diptera</taxon>
        <taxon>Brachycera</taxon>
        <taxon>Muscomorpha</taxon>
        <taxon>Ephydroidea</taxon>
        <taxon>Drosophilidae</taxon>
        <taxon>Drosophila</taxon>
        <taxon>Sophophora</taxon>
    </lineage>
</organism>
<reference evidence="14" key="3">
    <citation type="submission" date="2015-10" db="EMBL/GenBank/DDBJ databases">
        <authorList>
            <consortium name="FlyBase"/>
        </authorList>
    </citation>
    <scope>NUCLEOTIDE SEQUENCE</scope>
    <source>
        <strain evidence="14">TSC#14024-0371.13</strain>
    </source>
</reference>
<dbReference type="PANTHER" id="PTHR24252">
    <property type="entry name" value="ACROSIN-RELATED"/>
    <property type="match status" value="1"/>
</dbReference>
<dbReference type="OrthoDB" id="6357057at2759"/>
<evidence type="ECO:0000256" key="8">
    <source>
        <dbReference type="ARBA" id="ARBA00023157"/>
    </source>
</evidence>
<dbReference type="CDD" id="cd00190">
    <property type="entry name" value="Tryp_SPc"/>
    <property type="match status" value="1"/>
</dbReference>
<dbReference type="MEROPS" id="S01.421"/>
<sequence length="381" mass="41175">MPGVLERNWFLFGVLVLSFSSQVALGDEGDECLVKANIPGICRASSSCLNVDGYIRSGALSTSEVPSCGYGLREEIICCPIAACCPSTDDRFSKPNSTRDAGTGQEARERPAVAACRKIRGDTLPLGERILDGVRVGLGVYPHMAAIAYNSFGTTEYRCGGSLIDDRYVLTAAHCISEEFQPAFVRLGAINLNEPDRGYVDINVRSVMIHPSYVSFSKYYDIAILELAEAAPRNEIIRPACLNTDIRDPPQSASLFVAGWGQVNRTTKARSTLLLRAPLELVPLDKCNEAFANQPTSSRSLKMGIIESQMCAGDRQQKKDACQGDSGGPLIQELNITDSIYNIQGVISAGIGCASATPGLYSRVAAFLDYIEGIVWPDNRV</sequence>
<dbReference type="GO" id="GO:0006508">
    <property type="term" value="P:proteolysis"/>
    <property type="evidence" value="ECO:0007669"/>
    <property type="project" value="UniProtKB-KW"/>
</dbReference>
<dbReference type="Gene3D" id="2.40.10.10">
    <property type="entry name" value="Trypsin-like serine proteases"/>
    <property type="match status" value="1"/>
</dbReference>
<evidence type="ECO:0000256" key="10">
    <source>
        <dbReference type="RuleBase" id="RU363034"/>
    </source>
</evidence>
<proteinExistence type="inferred from homology"/>
<feature type="domain" description="Clip" evidence="13">
    <location>
        <begin position="31"/>
        <end position="79"/>
    </location>
</feature>
<keyword evidence="7" id="KW-0865">Zymogen</keyword>
<feature type="signal peptide" evidence="11">
    <location>
        <begin position="1"/>
        <end position="26"/>
    </location>
</feature>
<evidence type="ECO:0000313" key="16">
    <source>
        <dbReference type="Proteomes" id="UP000007801"/>
    </source>
</evidence>
<reference evidence="14 16" key="1">
    <citation type="journal article" date="2007" name="Nature">
        <title>Evolution of genes and genomes on the Drosophila phylogeny.</title>
        <authorList>
            <consortium name="Drosophila 12 Genomes Consortium"/>
            <person name="Clark A.G."/>
            <person name="Eisen M.B."/>
            <person name="Smith D.R."/>
            <person name="Bergman C.M."/>
            <person name="Oliver B."/>
            <person name="Markow T.A."/>
            <person name="Kaufman T.C."/>
            <person name="Kellis M."/>
            <person name="Gelbart W."/>
            <person name="Iyer V.N."/>
            <person name="Pollard D.A."/>
            <person name="Sackton T.B."/>
            <person name="Larracuente A.M."/>
            <person name="Singh N.D."/>
            <person name="Abad J.P."/>
            <person name="Abt D.N."/>
            <person name="Adryan B."/>
            <person name="Aguade M."/>
            <person name="Akashi H."/>
            <person name="Anderson W.W."/>
            <person name="Aquadro C.F."/>
            <person name="Ardell D.H."/>
            <person name="Arguello R."/>
            <person name="Artieri C.G."/>
            <person name="Barbash D.A."/>
            <person name="Barker D."/>
            <person name="Barsanti P."/>
            <person name="Batterham P."/>
            <person name="Batzoglou S."/>
            <person name="Begun D."/>
            <person name="Bhutkar A."/>
            <person name="Blanco E."/>
            <person name="Bosak S.A."/>
            <person name="Bradley R.K."/>
            <person name="Brand A.D."/>
            <person name="Brent M.R."/>
            <person name="Brooks A.N."/>
            <person name="Brown R.H."/>
            <person name="Butlin R.K."/>
            <person name="Caggese C."/>
            <person name="Calvi B.R."/>
            <person name="Bernardo de Carvalho A."/>
            <person name="Caspi A."/>
            <person name="Castrezana S."/>
            <person name="Celniker S.E."/>
            <person name="Chang J.L."/>
            <person name="Chapple C."/>
            <person name="Chatterji S."/>
            <person name="Chinwalla A."/>
            <person name="Civetta A."/>
            <person name="Clifton S.W."/>
            <person name="Comeron J.M."/>
            <person name="Costello J.C."/>
            <person name="Coyne J.A."/>
            <person name="Daub J."/>
            <person name="David R.G."/>
            <person name="Delcher A.L."/>
            <person name="Delehaunty K."/>
            <person name="Do C.B."/>
            <person name="Ebling H."/>
            <person name="Edwards K."/>
            <person name="Eickbush T."/>
            <person name="Evans J.D."/>
            <person name="Filipski A."/>
            <person name="Findeiss S."/>
            <person name="Freyhult E."/>
            <person name="Fulton L."/>
            <person name="Fulton R."/>
            <person name="Garcia A.C."/>
            <person name="Gardiner A."/>
            <person name="Garfield D.A."/>
            <person name="Garvin B.E."/>
            <person name="Gibson G."/>
            <person name="Gilbert D."/>
            <person name="Gnerre S."/>
            <person name="Godfrey J."/>
            <person name="Good R."/>
            <person name="Gotea V."/>
            <person name="Gravely B."/>
            <person name="Greenberg A.J."/>
            <person name="Griffiths-Jones S."/>
            <person name="Gross S."/>
            <person name="Guigo R."/>
            <person name="Gustafson E.A."/>
            <person name="Haerty W."/>
            <person name="Hahn M.W."/>
            <person name="Halligan D.L."/>
            <person name="Halpern A.L."/>
            <person name="Halter G.M."/>
            <person name="Han M.V."/>
            <person name="Heger A."/>
            <person name="Hillier L."/>
            <person name="Hinrichs A.S."/>
            <person name="Holmes I."/>
            <person name="Hoskins R.A."/>
            <person name="Hubisz M.J."/>
            <person name="Hultmark D."/>
            <person name="Huntley M.A."/>
            <person name="Jaffe D.B."/>
            <person name="Jagadeeshan S."/>
            <person name="Jeck W.R."/>
            <person name="Johnson J."/>
            <person name="Jones C.D."/>
            <person name="Jordan W.C."/>
            <person name="Karpen G.H."/>
            <person name="Kataoka E."/>
            <person name="Keightley P.D."/>
            <person name="Kheradpour P."/>
            <person name="Kirkness E.F."/>
            <person name="Koerich L.B."/>
            <person name="Kristiansen K."/>
            <person name="Kudrna D."/>
            <person name="Kulathinal R.J."/>
            <person name="Kumar S."/>
            <person name="Kwok R."/>
            <person name="Lander E."/>
            <person name="Langley C.H."/>
            <person name="Lapoint R."/>
            <person name="Lazzaro B.P."/>
            <person name="Lee S.J."/>
            <person name="Levesque L."/>
            <person name="Li R."/>
            <person name="Lin C.F."/>
            <person name="Lin M.F."/>
            <person name="Lindblad-Toh K."/>
            <person name="Llopart A."/>
            <person name="Long M."/>
            <person name="Low L."/>
            <person name="Lozovsky E."/>
            <person name="Lu J."/>
            <person name="Luo M."/>
            <person name="Machado C.A."/>
            <person name="Makalowski W."/>
            <person name="Marzo M."/>
            <person name="Matsuda M."/>
            <person name="Matzkin L."/>
            <person name="McAllister B."/>
            <person name="McBride C.S."/>
            <person name="McKernan B."/>
            <person name="McKernan K."/>
            <person name="Mendez-Lago M."/>
            <person name="Minx P."/>
            <person name="Mollenhauer M.U."/>
            <person name="Montooth K."/>
            <person name="Mount S.M."/>
            <person name="Mu X."/>
            <person name="Myers E."/>
            <person name="Negre B."/>
            <person name="Newfeld S."/>
            <person name="Nielsen R."/>
            <person name="Noor M.A."/>
            <person name="O'Grady P."/>
            <person name="Pachter L."/>
            <person name="Papaceit M."/>
            <person name="Parisi M.J."/>
            <person name="Parisi M."/>
            <person name="Parts L."/>
            <person name="Pedersen J.S."/>
            <person name="Pesole G."/>
            <person name="Phillippy A.M."/>
            <person name="Ponting C.P."/>
            <person name="Pop M."/>
            <person name="Porcelli D."/>
            <person name="Powell J.R."/>
            <person name="Prohaska S."/>
            <person name="Pruitt K."/>
            <person name="Puig M."/>
            <person name="Quesneville H."/>
            <person name="Ram K.R."/>
            <person name="Rand D."/>
            <person name="Rasmussen M.D."/>
            <person name="Reed L.K."/>
            <person name="Reenan R."/>
            <person name="Reily A."/>
            <person name="Remington K.A."/>
            <person name="Rieger T.T."/>
            <person name="Ritchie M.G."/>
            <person name="Robin C."/>
            <person name="Rogers Y.H."/>
            <person name="Rohde C."/>
            <person name="Rozas J."/>
            <person name="Rubenfield M.J."/>
            <person name="Ruiz A."/>
            <person name="Russo S."/>
            <person name="Salzberg S.L."/>
            <person name="Sanchez-Gracia A."/>
            <person name="Saranga D.J."/>
            <person name="Sato H."/>
            <person name="Schaeffer S.W."/>
            <person name="Schatz M.C."/>
            <person name="Schlenke T."/>
            <person name="Schwartz R."/>
            <person name="Segarra C."/>
            <person name="Singh R.S."/>
            <person name="Sirot L."/>
            <person name="Sirota M."/>
            <person name="Sisneros N.B."/>
            <person name="Smith C.D."/>
            <person name="Smith T.F."/>
            <person name="Spieth J."/>
            <person name="Stage D.E."/>
            <person name="Stark A."/>
            <person name="Stephan W."/>
            <person name="Strausberg R.L."/>
            <person name="Strempel S."/>
            <person name="Sturgill D."/>
            <person name="Sutton G."/>
            <person name="Sutton G.G."/>
            <person name="Tao W."/>
            <person name="Teichmann S."/>
            <person name="Tobari Y.N."/>
            <person name="Tomimura Y."/>
            <person name="Tsolas J.M."/>
            <person name="Valente V.L."/>
            <person name="Venter E."/>
            <person name="Venter J.C."/>
            <person name="Vicario S."/>
            <person name="Vieira F.G."/>
            <person name="Vilella A.J."/>
            <person name="Villasante A."/>
            <person name="Walenz B."/>
            <person name="Wang J."/>
            <person name="Wasserman M."/>
            <person name="Watts T."/>
            <person name="Wilson D."/>
            <person name="Wilson R.K."/>
            <person name="Wing R.A."/>
            <person name="Wolfner M.F."/>
            <person name="Wong A."/>
            <person name="Wong G.K."/>
            <person name="Wu C.I."/>
            <person name="Wu G."/>
            <person name="Yamamoto D."/>
            <person name="Yang H.P."/>
            <person name="Yang S.P."/>
            <person name="Yorke J.A."/>
            <person name="Yoshida K."/>
            <person name="Zdobnov E."/>
            <person name="Zhang P."/>
            <person name="Zhang Y."/>
            <person name="Zimin A.V."/>
            <person name="Baldwin J."/>
            <person name="Abdouelleil A."/>
            <person name="Abdulkadir J."/>
            <person name="Abebe A."/>
            <person name="Abera B."/>
            <person name="Abreu J."/>
            <person name="Acer S.C."/>
            <person name="Aftuck L."/>
            <person name="Alexander A."/>
            <person name="An P."/>
            <person name="Anderson E."/>
            <person name="Anderson S."/>
            <person name="Arachi H."/>
            <person name="Azer M."/>
            <person name="Bachantsang P."/>
            <person name="Barry A."/>
            <person name="Bayul T."/>
            <person name="Berlin A."/>
            <person name="Bessette D."/>
            <person name="Bloom T."/>
            <person name="Blye J."/>
            <person name="Boguslavskiy L."/>
            <person name="Bonnet C."/>
            <person name="Boukhgalter B."/>
            <person name="Bourzgui I."/>
            <person name="Brown A."/>
            <person name="Cahill P."/>
            <person name="Channer S."/>
            <person name="Cheshatsang Y."/>
            <person name="Chuda L."/>
            <person name="Citroen M."/>
            <person name="Collymore A."/>
            <person name="Cooke P."/>
            <person name="Costello M."/>
            <person name="D'Aco K."/>
            <person name="Daza R."/>
            <person name="De Haan G."/>
            <person name="DeGray S."/>
            <person name="DeMaso C."/>
            <person name="Dhargay N."/>
            <person name="Dooley K."/>
            <person name="Dooley E."/>
            <person name="Doricent M."/>
            <person name="Dorje P."/>
            <person name="Dorjee K."/>
            <person name="Dupes A."/>
            <person name="Elong R."/>
            <person name="Falk J."/>
            <person name="Farina A."/>
            <person name="Faro S."/>
            <person name="Ferguson D."/>
            <person name="Fisher S."/>
            <person name="Foley C.D."/>
            <person name="Franke A."/>
            <person name="Friedrich D."/>
            <person name="Gadbois L."/>
            <person name="Gearin G."/>
            <person name="Gearin C.R."/>
            <person name="Giannoukos G."/>
            <person name="Goode T."/>
            <person name="Graham J."/>
            <person name="Grandbois E."/>
            <person name="Grewal S."/>
            <person name="Gyaltsen K."/>
            <person name="Hafez N."/>
            <person name="Hagos B."/>
            <person name="Hall J."/>
            <person name="Henson C."/>
            <person name="Hollinger A."/>
            <person name="Honan T."/>
            <person name="Huard M.D."/>
            <person name="Hughes L."/>
            <person name="Hurhula B."/>
            <person name="Husby M.E."/>
            <person name="Kamat A."/>
            <person name="Kanga B."/>
            <person name="Kashin S."/>
            <person name="Khazanovich D."/>
            <person name="Kisner P."/>
            <person name="Lance K."/>
            <person name="Lara M."/>
            <person name="Lee W."/>
            <person name="Lennon N."/>
            <person name="Letendre F."/>
            <person name="LeVine R."/>
            <person name="Lipovsky A."/>
            <person name="Liu X."/>
            <person name="Liu J."/>
            <person name="Liu S."/>
            <person name="Lokyitsang T."/>
            <person name="Lokyitsang Y."/>
            <person name="Lubonja R."/>
            <person name="Lui A."/>
            <person name="MacDonald P."/>
            <person name="Magnisalis V."/>
            <person name="Maru K."/>
            <person name="Matthews C."/>
            <person name="McCusker W."/>
            <person name="McDonough S."/>
            <person name="Mehta T."/>
            <person name="Meldrim J."/>
            <person name="Meneus L."/>
            <person name="Mihai O."/>
            <person name="Mihalev A."/>
            <person name="Mihova T."/>
            <person name="Mittelman R."/>
            <person name="Mlenga V."/>
            <person name="Montmayeur A."/>
            <person name="Mulrain L."/>
            <person name="Navidi A."/>
            <person name="Naylor J."/>
            <person name="Negash T."/>
            <person name="Nguyen T."/>
            <person name="Nguyen N."/>
            <person name="Nicol R."/>
            <person name="Norbu C."/>
            <person name="Norbu N."/>
            <person name="Novod N."/>
            <person name="O'Neill B."/>
            <person name="Osman S."/>
            <person name="Markiewicz E."/>
            <person name="Oyono O.L."/>
            <person name="Patti C."/>
            <person name="Phunkhang P."/>
            <person name="Pierre F."/>
            <person name="Priest M."/>
            <person name="Raghuraman S."/>
            <person name="Rege F."/>
            <person name="Reyes R."/>
            <person name="Rise C."/>
            <person name="Rogov P."/>
            <person name="Ross K."/>
            <person name="Ryan E."/>
            <person name="Settipalli S."/>
            <person name="Shea T."/>
            <person name="Sherpa N."/>
            <person name="Shi L."/>
            <person name="Shih D."/>
            <person name="Sparrow T."/>
            <person name="Spaulding J."/>
            <person name="Stalker J."/>
            <person name="Stange-Thomann N."/>
            <person name="Stavropoulos S."/>
            <person name="Stone C."/>
            <person name="Strader C."/>
            <person name="Tesfaye S."/>
            <person name="Thomson T."/>
            <person name="Thoulutsang Y."/>
            <person name="Thoulutsang D."/>
            <person name="Topham K."/>
            <person name="Topping I."/>
            <person name="Tsamla T."/>
            <person name="Vassiliev H."/>
            <person name="Vo A."/>
            <person name="Wangchuk T."/>
            <person name="Wangdi T."/>
            <person name="Weiand M."/>
            <person name="Wilkinson J."/>
            <person name="Wilson A."/>
            <person name="Yadav S."/>
            <person name="Young G."/>
            <person name="Yu Q."/>
            <person name="Zembek L."/>
            <person name="Zhong D."/>
            <person name="Zimmer A."/>
            <person name="Zwirko Z."/>
            <person name="Jaffe D.B."/>
            <person name="Alvarez P."/>
            <person name="Brockman W."/>
            <person name="Butler J."/>
            <person name="Chin C."/>
            <person name="Gnerre S."/>
            <person name="Grabherr M."/>
            <person name="Kleber M."/>
            <person name="Mauceli E."/>
            <person name="MacCallum I."/>
        </authorList>
    </citation>
    <scope>NUCLEOTIDE SEQUENCE [LARGE SCALE GENOMIC DNA]</scope>
    <source>
        <strain evidence="14">TSC#14024-0371.13</strain>
        <strain evidence="16">Tucson 14024-0371.13</strain>
    </source>
</reference>
<dbReference type="EC" id="3.4.21.-" evidence="14 15"/>
<dbReference type="SMART" id="SM00020">
    <property type="entry name" value="Tryp_SPc"/>
    <property type="match status" value="1"/>
</dbReference>
<evidence type="ECO:0000259" key="12">
    <source>
        <dbReference type="PROSITE" id="PS50240"/>
    </source>
</evidence>
<keyword evidence="16" id="KW-1185">Reference proteome</keyword>
<evidence type="ECO:0000256" key="3">
    <source>
        <dbReference type="ARBA" id="ARBA00022670"/>
    </source>
</evidence>
<dbReference type="InterPro" id="IPR043504">
    <property type="entry name" value="Peptidase_S1_PA_chymotrypsin"/>
</dbReference>
<dbReference type="InterPro" id="IPR009003">
    <property type="entry name" value="Peptidase_S1_PA"/>
</dbReference>
<dbReference type="InterPro" id="IPR022700">
    <property type="entry name" value="CLIP"/>
</dbReference>
<dbReference type="GO" id="GO:0005576">
    <property type="term" value="C:extracellular region"/>
    <property type="evidence" value="ECO:0007669"/>
    <property type="project" value="UniProtKB-SubCell"/>
</dbReference>
<dbReference type="AlphaFoldDB" id="B3MWJ3"/>
<dbReference type="InterPro" id="IPR001254">
    <property type="entry name" value="Trypsin_dom"/>
</dbReference>
<comment type="similarity">
    <text evidence="9">Belongs to the peptidase S1 family. CLIP subfamily.</text>
</comment>
<evidence type="ECO:0000313" key="14">
    <source>
        <dbReference type="EMBL" id="EDV34978.2"/>
    </source>
</evidence>
<dbReference type="FunFam" id="2.40.10.10:FF:000146">
    <property type="entry name" value="Serine protease 53"/>
    <property type="match status" value="1"/>
</dbReference>
<dbReference type="PROSITE" id="PS00135">
    <property type="entry name" value="TRYPSIN_SER"/>
    <property type="match status" value="1"/>
</dbReference>
<evidence type="ECO:0000256" key="5">
    <source>
        <dbReference type="ARBA" id="ARBA00022801"/>
    </source>
</evidence>
<evidence type="ECO:0000256" key="7">
    <source>
        <dbReference type="ARBA" id="ARBA00023145"/>
    </source>
</evidence>
<dbReference type="InterPro" id="IPR001314">
    <property type="entry name" value="Peptidase_S1A"/>
</dbReference>
<evidence type="ECO:0000256" key="6">
    <source>
        <dbReference type="ARBA" id="ARBA00022825"/>
    </source>
</evidence>
<keyword evidence="5 10" id="KW-0378">Hydrolase</keyword>
<dbReference type="PROSITE" id="PS00134">
    <property type="entry name" value="TRYPSIN_HIS"/>
    <property type="match status" value="1"/>
</dbReference>